<evidence type="ECO:0000256" key="5">
    <source>
        <dbReference type="SAM" id="MobiDB-lite"/>
    </source>
</evidence>
<evidence type="ECO:0000256" key="2">
    <source>
        <dbReference type="ARBA" id="ARBA00022729"/>
    </source>
</evidence>
<feature type="compositionally biased region" description="Pro residues" evidence="5">
    <location>
        <begin position="47"/>
        <end position="59"/>
    </location>
</feature>
<dbReference type="Gene3D" id="3.40.50.1820">
    <property type="entry name" value="alpha/beta hydrolase"/>
    <property type="match status" value="2"/>
</dbReference>
<comment type="caution">
    <text evidence="7">The sequence shown here is derived from an EMBL/GenBank/DDBJ whole genome shotgun (WGS) entry which is preliminary data.</text>
</comment>
<dbReference type="InterPro" id="IPR019819">
    <property type="entry name" value="Carboxylesterase_B_CS"/>
</dbReference>
<dbReference type="SUPFAM" id="SSF53474">
    <property type="entry name" value="alpha/beta-Hydrolases"/>
    <property type="match status" value="1"/>
</dbReference>
<feature type="region of interest" description="Disordered" evidence="5">
    <location>
        <begin position="37"/>
        <end position="64"/>
    </location>
</feature>
<evidence type="ECO:0000256" key="4">
    <source>
        <dbReference type="RuleBase" id="RU361235"/>
    </source>
</evidence>
<evidence type="ECO:0000259" key="6">
    <source>
        <dbReference type="Pfam" id="PF00135"/>
    </source>
</evidence>
<keyword evidence="8" id="KW-1185">Reference proteome</keyword>
<name>A0ABQ9TKE3_SAGOE</name>
<feature type="domain" description="Carboxylesterase type B" evidence="6">
    <location>
        <begin position="189"/>
        <end position="241"/>
    </location>
</feature>
<dbReference type="InterPro" id="IPR029058">
    <property type="entry name" value="AB_hydrolase_fold"/>
</dbReference>
<dbReference type="PROSITE" id="PS00941">
    <property type="entry name" value="CARBOXYLESTERASE_B_2"/>
    <property type="match status" value="1"/>
</dbReference>
<dbReference type="Pfam" id="PF00135">
    <property type="entry name" value="COesterase"/>
    <property type="match status" value="2"/>
</dbReference>
<dbReference type="PANTHER" id="PTHR43903">
    <property type="entry name" value="NEUROLIGIN"/>
    <property type="match status" value="1"/>
</dbReference>
<organism evidence="7 8">
    <name type="scientific">Saguinus oedipus</name>
    <name type="common">Cotton-top tamarin</name>
    <name type="synonym">Oedipomidas oedipus</name>
    <dbReference type="NCBI Taxonomy" id="9490"/>
    <lineage>
        <taxon>Eukaryota</taxon>
        <taxon>Metazoa</taxon>
        <taxon>Chordata</taxon>
        <taxon>Craniata</taxon>
        <taxon>Vertebrata</taxon>
        <taxon>Euteleostomi</taxon>
        <taxon>Mammalia</taxon>
        <taxon>Eutheria</taxon>
        <taxon>Euarchontoglires</taxon>
        <taxon>Primates</taxon>
        <taxon>Haplorrhini</taxon>
        <taxon>Platyrrhini</taxon>
        <taxon>Cebidae</taxon>
        <taxon>Callitrichinae</taxon>
        <taxon>Saguinus</taxon>
    </lineage>
</organism>
<evidence type="ECO:0000256" key="3">
    <source>
        <dbReference type="ARBA" id="ARBA00022801"/>
    </source>
</evidence>
<evidence type="ECO:0000313" key="7">
    <source>
        <dbReference type="EMBL" id="KAK2085231.1"/>
    </source>
</evidence>
<dbReference type="Proteomes" id="UP001266305">
    <property type="component" value="Unassembled WGS sequence"/>
</dbReference>
<keyword evidence="3 4" id="KW-0378">Hydrolase</keyword>
<gene>
    <name evidence="7" type="ORF">P7K49_036531</name>
</gene>
<reference evidence="7 8" key="1">
    <citation type="submission" date="2023-05" db="EMBL/GenBank/DDBJ databases">
        <title>B98-5 Cell Line De Novo Hybrid Assembly: An Optical Mapping Approach.</title>
        <authorList>
            <person name="Kananen K."/>
            <person name="Auerbach J.A."/>
            <person name="Kautto E."/>
            <person name="Blachly J.S."/>
        </authorList>
    </citation>
    <scope>NUCLEOTIDE SEQUENCE [LARGE SCALE GENOMIC DNA]</scope>
    <source>
        <strain evidence="7">B95-8</strain>
        <tissue evidence="7">Cell line</tissue>
    </source>
</reference>
<dbReference type="InterPro" id="IPR019826">
    <property type="entry name" value="Carboxylesterase_B_AS"/>
</dbReference>
<comment type="similarity">
    <text evidence="1 4">Belongs to the type-B carboxylesterase/lipase family.</text>
</comment>
<accession>A0ABQ9TKE3</accession>
<protein>
    <recommendedName>
        <fullName evidence="4">Carboxylic ester hydrolase</fullName>
        <ecNumber evidence="4">3.1.1.-</ecNumber>
    </recommendedName>
</protein>
<dbReference type="InterPro" id="IPR051093">
    <property type="entry name" value="Neuroligin/BSAL"/>
</dbReference>
<feature type="region of interest" description="Disordered" evidence="5">
    <location>
        <begin position="172"/>
        <end position="195"/>
    </location>
</feature>
<sequence>MASIYVNIRKRYKLLRFSEDCLYLNVYAPVREPGDPPLPVSARSPTPVIPPPPTAPPRSGPGLPCPGHGLVPGRRLRRGRRIFVRGLLLGRPRESGAGVSAVQARRLRFPEVAGAGTLWDRSSGRKGQDWVGKEDGAGAGPALPTVCMERANSKERGKAGLGCGEPRKAALRTPTLEAQDPDSEPCTPSTGDSHARGNWGLLDQMAALRWVQENIAAFGGDPGNVTLFGQSAGAMCISGLICVYINMPVTDLPSPLPKGPPLTAKDVSSVQTLSLIRAHHLPTGQGQDLTPGLEARDMSWTQGFVPDSCVTVDPGCAWNMMSPLASGLFHRAITQSGTALYKLFITPNPLKVAKKVAHLAGCNHNSTQILVNCLRALSAAKVMRVSEKMTIWLMSPVVDGVVLPDDPLVLLTQGQISPVPYLLGVNNLEFSWLVPYVSEWEFNWLLPYVSTTVEAGKDASRTVLGTRLDASSPSGDAHMLGSLL</sequence>
<evidence type="ECO:0000313" key="8">
    <source>
        <dbReference type="Proteomes" id="UP001266305"/>
    </source>
</evidence>
<dbReference type="EC" id="3.1.1.-" evidence="4"/>
<dbReference type="EMBL" id="JASSZA010000021">
    <property type="protein sequence ID" value="KAK2085231.1"/>
    <property type="molecule type" value="Genomic_DNA"/>
</dbReference>
<evidence type="ECO:0000256" key="1">
    <source>
        <dbReference type="ARBA" id="ARBA00005964"/>
    </source>
</evidence>
<keyword evidence="2" id="KW-0732">Signal</keyword>
<feature type="domain" description="Carboxylesterase type B" evidence="6">
    <location>
        <begin position="319"/>
        <end position="438"/>
    </location>
</feature>
<dbReference type="PROSITE" id="PS00122">
    <property type="entry name" value="CARBOXYLESTERASE_B_1"/>
    <property type="match status" value="1"/>
</dbReference>
<proteinExistence type="inferred from homology"/>
<dbReference type="InterPro" id="IPR002018">
    <property type="entry name" value="CarbesteraseB"/>
</dbReference>